<dbReference type="EC" id="6.5.1.4" evidence="2"/>
<dbReference type="Gene3D" id="3.30.360.20">
    <property type="entry name" value="RNA 3'-terminal phosphate cyclase, insert domain"/>
    <property type="match status" value="1"/>
</dbReference>
<comment type="caution">
    <text evidence="4">The sequence shown here is derived from an EMBL/GenBank/DDBJ whole genome shotgun (WGS) entry which is preliminary data.</text>
</comment>
<sequence length="340" mass="37088">MIVIDGSLGEGGGQVVRSAVALSVLTQKPIQINNVRAKRKKPGLMRQHMTAVRAAATLCGAEIDNVQLGSHGFRFQPGRVKAGRYHFPIGTAGSTTLVLQTILYPLLAADGPCVAVIEGGTHNPKAPTVEFIQRTFVPMLQRMGAEISVRLERRGYVPAGGGRIVLETQPIQQWQPLHLKDGHETVERTARAWVAQLPAKIGTQQMGKMQQLLEIPKTHCFVHEVRDSLAPGNSFEVAIQGNQVHETFSAIGRINVRSRFLAAEIFKEIKAFLAAGVPVGEHLADQLLIPAALAGAGSFYTVTPSLHTHTNMDVIRHFLPIRFETEAVREDAYRISISPD</sequence>
<dbReference type="Pfam" id="PF01137">
    <property type="entry name" value="RTC"/>
    <property type="match status" value="1"/>
</dbReference>
<dbReference type="RefSeq" id="WP_207858771.1">
    <property type="nucleotide sequence ID" value="NZ_JAFREP010000008.1"/>
</dbReference>
<proteinExistence type="predicted"/>
<organism evidence="4 5">
    <name type="scientific">Acanthopleuribacter pedis</name>
    <dbReference type="NCBI Taxonomy" id="442870"/>
    <lineage>
        <taxon>Bacteria</taxon>
        <taxon>Pseudomonadati</taxon>
        <taxon>Acidobacteriota</taxon>
        <taxon>Holophagae</taxon>
        <taxon>Acanthopleuribacterales</taxon>
        <taxon>Acanthopleuribacteraceae</taxon>
        <taxon>Acanthopleuribacter</taxon>
    </lineage>
</organism>
<accession>A0A8J7U546</accession>
<dbReference type="SUPFAM" id="SSF52913">
    <property type="entry name" value="RNA 3'-terminal phosphate cyclase, RPTC, insert domain"/>
    <property type="match status" value="1"/>
</dbReference>
<gene>
    <name evidence="4" type="primary">rtcA</name>
    <name evidence="4" type="ORF">J3U88_10820</name>
</gene>
<dbReference type="SUPFAM" id="SSF55205">
    <property type="entry name" value="EPT/RTPC-like"/>
    <property type="match status" value="2"/>
</dbReference>
<reference evidence="4" key="1">
    <citation type="submission" date="2021-03" db="EMBL/GenBank/DDBJ databases">
        <authorList>
            <person name="Wang G."/>
        </authorList>
    </citation>
    <scope>NUCLEOTIDE SEQUENCE</scope>
    <source>
        <strain evidence="4">KCTC 12899</strain>
    </source>
</reference>
<dbReference type="InterPro" id="IPR037136">
    <property type="entry name" value="RNA3'_phos_cyclase_dom_sf"/>
</dbReference>
<evidence type="ECO:0000256" key="2">
    <source>
        <dbReference type="NCBIfam" id="TIGR03399"/>
    </source>
</evidence>
<evidence type="ECO:0000256" key="1">
    <source>
        <dbReference type="ARBA" id="ARBA00024481"/>
    </source>
</evidence>
<dbReference type="InterPro" id="IPR020719">
    <property type="entry name" value="RNA3'_term_phos_cycl-like_CS"/>
</dbReference>
<dbReference type="InterPro" id="IPR000228">
    <property type="entry name" value="RNA3'_term_phos_cyc"/>
</dbReference>
<protein>
    <recommendedName>
        <fullName evidence="2">RNA 3'-terminal phosphate cyclase</fullName>
        <ecNumber evidence="2">6.5.1.4</ecNumber>
    </recommendedName>
</protein>
<dbReference type="GO" id="GO:0003963">
    <property type="term" value="F:RNA-3'-phosphate cyclase activity"/>
    <property type="evidence" value="ECO:0007669"/>
    <property type="project" value="UniProtKB-UniRule"/>
</dbReference>
<dbReference type="PIRSF" id="PIRSF005378">
    <property type="entry name" value="RNA3'_term_phos_cycl_euk"/>
    <property type="match status" value="1"/>
</dbReference>
<dbReference type="PROSITE" id="PS01287">
    <property type="entry name" value="RTC"/>
    <property type="match status" value="1"/>
</dbReference>
<evidence type="ECO:0000259" key="3">
    <source>
        <dbReference type="Pfam" id="PF01137"/>
    </source>
</evidence>
<dbReference type="InterPro" id="IPR013792">
    <property type="entry name" value="RNA3'P_cycl/enolpyr_Trfase_a/b"/>
</dbReference>
<comment type="catalytic activity">
    <reaction evidence="1">
        <text>a 3'-end 3'-phospho-ribonucleotide-RNA + ATP = a 3'-end 2',3'-cyclophospho-ribonucleotide-RNA + AMP + diphosphate</text>
        <dbReference type="Rhea" id="RHEA:23976"/>
        <dbReference type="Rhea" id="RHEA-COMP:10463"/>
        <dbReference type="Rhea" id="RHEA-COMP:10464"/>
        <dbReference type="ChEBI" id="CHEBI:30616"/>
        <dbReference type="ChEBI" id="CHEBI:33019"/>
        <dbReference type="ChEBI" id="CHEBI:83062"/>
        <dbReference type="ChEBI" id="CHEBI:83064"/>
        <dbReference type="ChEBI" id="CHEBI:456215"/>
        <dbReference type="EC" id="6.5.1.4"/>
    </reaction>
</comment>
<dbReference type="AlphaFoldDB" id="A0A8J7U546"/>
<dbReference type="EMBL" id="JAFREP010000008">
    <property type="protein sequence ID" value="MBO1318951.1"/>
    <property type="molecule type" value="Genomic_DNA"/>
</dbReference>
<dbReference type="Proteomes" id="UP000664417">
    <property type="component" value="Unassembled WGS sequence"/>
</dbReference>
<keyword evidence="4" id="KW-0436">Ligase</keyword>
<dbReference type="PANTHER" id="PTHR11096:SF0">
    <property type="entry name" value="RNA 3'-TERMINAL PHOSPHATE CYCLASE"/>
    <property type="match status" value="1"/>
</dbReference>
<dbReference type="Gene3D" id="3.65.10.20">
    <property type="entry name" value="RNA 3'-terminal phosphate cyclase domain"/>
    <property type="match status" value="1"/>
</dbReference>
<dbReference type="InterPro" id="IPR017770">
    <property type="entry name" value="RNA3'_term_phos_cyc_type_1"/>
</dbReference>
<evidence type="ECO:0000313" key="5">
    <source>
        <dbReference type="Proteomes" id="UP000664417"/>
    </source>
</evidence>
<name>A0A8J7U546_9BACT</name>
<dbReference type="InterPro" id="IPR023797">
    <property type="entry name" value="RNA3'_phos_cyclase_dom"/>
</dbReference>
<dbReference type="GO" id="GO:0006396">
    <property type="term" value="P:RNA processing"/>
    <property type="evidence" value="ECO:0007669"/>
    <property type="project" value="UniProtKB-UniRule"/>
</dbReference>
<keyword evidence="5" id="KW-1185">Reference proteome</keyword>
<dbReference type="PANTHER" id="PTHR11096">
    <property type="entry name" value="RNA 3' TERMINAL PHOSPHATE CYCLASE"/>
    <property type="match status" value="1"/>
</dbReference>
<dbReference type="NCBIfam" id="NF003246">
    <property type="entry name" value="PRK04204.1-2"/>
    <property type="match status" value="1"/>
</dbReference>
<evidence type="ECO:0000313" key="4">
    <source>
        <dbReference type="EMBL" id="MBO1318951.1"/>
    </source>
</evidence>
<dbReference type="InterPro" id="IPR036553">
    <property type="entry name" value="RPTC_insert"/>
</dbReference>
<dbReference type="NCBIfam" id="TIGR03399">
    <property type="entry name" value="RNA_3prim_cycl"/>
    <property type="match status" value="1"/>
</dbReference>
<feature type="domain" description="RNA 3'-terminal phosphate cyclase" evidence="3">
    <location>
        <begin position="9"/>
        <end position="324"/>
    </location>
</feature>